<feature type="compositionally biased region" description="Polar residues" evidence="1">
    <location>
        <begin position="127"/>
        <end position="137"/>
    </location>
</feature>
<comment type="caution">
    <text evidence="2">The sequence shown here is derived from an EMBL/GenBank/DDBJ whole genome shotgun (WGS) entry which is preliminary data.</text>
</comment>
<feature type="region of interest" description="Disordered" evidence="1">
    <location>
        <begin position="127"/>
        <end position="212"/>
    </location>
</feature>
<evidence type="ECO:0000313" key="3">
    <source>
        <dbReference type="Proteomes" id="UP001152795"/>
    </source>
</evidence>
<feature type="non-terminal residue" evidence="2">
    <location>
        <position position="212"/>
    </location>
</feature>
<accession>A0A6S7KYX5</accession>
<gene>
    <name evidence="2" type="ORF">PACLA_8A076130</name>
</gene>
<dbReference type="OrthoDB" id="5990234at2759"/>
<evidence type="ECO:0000256" key="1">
    <source>
        <dbReference type="SAM" id="MobiDB-lite"/>
    </source>
</evidence>
<name>A0A6S7KYX5_PARCT</name>
<evidence type="ECO:0000313" key="2">
    <source>
        <dbReference type="EMBL" id="CAB4032883.1"/>
    </source>
</evidence>
<dbReference type="AlphaFoldDB" id="A0A6S7KYX5"/>
<protein>
    <submittedName>
        <fullName evidence="2">Uncharacterized protein</fullName>
    </submittedName>
</protein>
<dbReference type="Proteomes" id="UP001152795">
    <property type="component" value="Unassembled WGS sequence"/>
</dbReference>
<sequence length="212" mass="23546">GASFPPVRGSSVLVLNVADQTRPHVSEGNKKQKTDFIWTDDEIQLLLEAVLSYKTTCEYEGICWESVKAKYQKIMEIYVERYPGPDATGANITEFPRANTPELLTKERIAAKLKRLLKVLAVGSTRQENHTSVTSDSSLDRQDCVSPGPSVTSNNSFFGDVNEGERSLDSPLLPGEDEDEESDLNQPLAAPCSSKDRRAKISKLLTDRRMLK</sequence>
<dbReference type="EMBL" id="CACRXK020018778">
    <property type="protein sequence ID" value="CAB4032883.1"/>
    <property type="molecule type" value="Genomic_DNA"/>
</dbReference>
<keyword evidence="3" id="KW-1185">Reference proteome</keyword>
<reference evidence="2" key="1">
    <citation type="submission" date="2020-04" db="EMBL/GenBank/DDBJ databases">
        <authorList>
            <person name="Alioto T."/>
            <person name="Alioto T."/>
            <person name="Gomez Garrido J."/>
        </authorList>
    </citation>
    <scope>NUCLEOTIDE SEQUENCE</scope>
    <source>
        <strain evidence="2">A484AB</strain>
    </source>
</reference>
<proteinExistence type="predicted"/>
<organism evidence="2 3">
    <name type="scientific">Paramuricea clavata</name>
    <name type="common">Red gorgonian</name>
    <name type="synonym">Violescent sea-whip</name>
    <dbReference type="NCBI Taxonomy" id="317549"/>
    <lineage>
        <taxon>Eukaryota</taxon>
        <taxon>Metazoa</taxon>
        <taxon>Cnidaria</taxon>
        <taxon>Anthozoa</taxon>
        <taxon>Octocorallia</taxon>
        <taxon>Malacalcyonacea</taxon>
        <taxon>Plexauridae</taxon>
        <taxon>Paramuricea</taxon>
    </lineage>
</organism>